<proteinExistence type="predicted"/>
<keyword evidence="3" id="KW-1185">Reference proteome</keyword>
<organism evidence="2 3">
    <name type="scientific">Streptomyces luteogriseus</name>
    <dbReference type="NCBI Taxonomy" id="68233"/>
    <lineage>
        <taxon>Bacteria</taxon>
        <taxon>Bacillati</taxon>
        <taxon>Actinomycetota</taxon>
        <taxon>Actinomycetes</taxon>
        <taxon>Kitasatosporales</taxon>
        <taxon>Streptomycetaceae</taxon>
        <taxon>Streptomyces</taxon>
    </lineage>
</organism>
<sequence length="370" mass="40838">MTTTGLRARLQECTGFSSLPEERTALQQRNLDDILAVTKIPERTLESHLRFATFTFRDIVHNRLGGRNPFSDKGVVYSGSHDDAALNAGVERFSADPTAMRDLSYDSDITGRVAVPVLTLHAIDDPTAFVEHEAAYPAGLRGAKRDKHLVQTFTDEHEHSGLSTSEYANSISALDAWVRSGKKPTPVSIAASCPTFDASYGTGCFYKPAFTPAPYATRVNPRPDGLNWPAFSAHQEKKWSRQPSGASRPEPANGRRADPYTLRIPARRSRLPVSVLVSARFSVPASRSDRLAWRVGRIAEQAEVVQAARWTVHFAPWRSRCVRALPPPPPVSPWPQSRRWPSPPPPPALPRPRPRPTAEATPRGPAQPRT</sequence>
<gene>
    <name evidence="2" type="ORF">BJ965_007466</name>
</gene>
<comment type="caution">
    <text evidence="2">The sequence shown here is derived from an EMBL/GenBank/DDBJ whole genome shotgun (WGS) entry which is preliminary data.</text>
</comment>
<evidence type="ECO:0000313" key="2">
    <source>
        <dbReference type="EMBL" id="MBB4717584.1"/>
    </source>
</evidence>
<name>A0A7W7DWL8_9ACTN</name>
<evidence type="ECO:0000313" key="3">
    <source>
        <dbReference type="Proteomes" id="UP000565089"/>
    </source>
</evidence>
<dbReference type="EMBL" id="JACHMS010000001">
    <property type="protein sequence ID" value="MBB4717584.1"/>
    <property type="molecule type" value="Genomic_DNA"/>
</dbReference>
<feature type="compositionally biased region" description="Low complexity" evidence="1">
    <location>
        <begin position="357"/>
        <end position="370"/>
    </location>
</feature>
<dbReference type="Proteomes" id="UP000565089">
    <property type="component" value="Unassembled WGS sequence"/>
</dbReference>
<protein>
    <submittedName>
        <fullName evidence="2">Uncharacterized protein</fullName>
    </submittedName>
</protein>
<feature type="region of interest" description="Disordered" evidence="1">
    <location>
        <begin position="327"/>
        <end position="370"/>
    </location>
</feature>
<accession>A0A7W7DWL8</accession>
<reference evidence="2 3" key="1">
    <citation type="submission" date="2020-08" db="EMBL/GenBank/DDBJ databases">
        <title>Sequencing the genomes of 1000 actinobacteria strains.</title>
        <authorList>
            <person name="Klenk H.-P."/>
        </authorList>
    </citation>
    <scope>NUCLEOTIDE SEQUENCE [LARGE SCALE GENOMIC DNA]</scope>
    <source>
        <strain evidence="2 3">DSM 40483</strain>
    </source>
</reference>
<feature type="compositionally biased region" description="Pro residues" evidence="1">
    <location>
        <begin position="341"/>
        <end position="351"/>
    </location>
</feature>
<dbReference type="AlphaFoldDB" id="A0A7W7DWL8"/>
<evidence type="ECO:0000256" key="1">
    <source>
        <dbReference type="SAM" id="MobiDB-lite"/>
    </source>
</evidence>
<feature type="region of interest" description="Disordered" evidence="1">
    <location>
        <begin position="233"/>
        <end position="260"/>
    </location>
</feature>